<evidence type="ECO:0000256" key="6">
    <source>
        <dbReference type="RuleBase" id="RU003983"/>
    </source>
</evidence>
<organism evidence="9 10">
    <name type="scientific">Dietzia aerolata</name>
    <dbReference type="NCBI Taxonomy" id="595984"/>
    <lineage>
        <taxon>Bacteria</taxon>
        <taxon>Bacillati</taxon>
        <taxon>Actinomycetota</taxon>
        <taxon>Actinomycetes</taxon>
        <taxon>Mycobacteriales</taxon>
        <taxon>Dietziaceae</taxon>
        <taxon>Dietzia</taxon>
    </lineage>
</organism>
<evidence type="ECO:0000256" key="2">
    <source>
        <dbReference type="ARBA" id="ARBA00022723"/>
    </source>
</evidence>
<keyword evidence="4 6" id="KW-0862">Zinc</keyword>
<dbReference type="RefSeq" id="WP_380023286.1">
    <property type="nucleotide sequence ID" value="NZ_JBHMDY010000004.1"/>
</dbReference>
<evidence type="ECO:0000256" key="1">
    <source>
        <dbReference type="ARBA" id="ARBA00022670"/>
    </source>
</evidence>
<feature type="transmembrane region" description="Helical" evidence="7">
    <location>
        <begin position="102"/>
        <end position="123"/>
    </location>
</feature>
<comment type="caution">
    <text evidence="9">The sequence shown here is derived from an EMBL/GenBank/DDBJ whole genome shotgun (WGS) entry which is preliminary data.</text>
</comment>
<comment type="similarity">
    <text evidence="6">Belongs to the peptidase M48 family.</text>
</comment>
<dbReference type="InterPro" id="IPR052173">
    <property type="entry name" value="Beta-lactam_resp_regulator"/>
</dbReference>
<evidence type="ECO:0000313" key="10">
    <source>
        <dbReference type="Proteomes" id="UP001589700"/>
    </source>
</evidence>
<dbReference type="InterPro" id="IPR001915">
    <property type="entry name" value="Peptidase_M48"/>
</dbReference>
<reference evidence="9 10" key="1">
    <citation type="submission" date="2024-09" db="EMBL/GenBank/DDBJ databases">
        <authorList>
            <person name="Sun Q."/>
            <person name="Mori K."/>
        </authorList>
    </citation>
    <scope>NUCLEOTIDE SEQUENCE [LARGE SCALE GENOMIC DNA]</scope>
    <source>
        <strain evidence="9 10">CCM 7659</strain>
    </source>
</reference>
<dbReference type="Proteomes" id="UP001589700">
    <property type="component" value="Unassembled WGS sequence"/>
</dbReference>
<keyword evidence="5 6" id="KW-0482">Metalloprotease</keyword>
<protein>
    <submittedName>
        <fullName evidence="9">M56 family metallopeptidase</fullName>
    </submittedName>
</protein>
<dbReference type="Pfam" id="PF01435">
    <property type="entry name" value="Peptidase_M48"/>
    <property type="match status" value="1"/>
</dbReference>
<dbReference type="PANTHER" id="PTHR34978">
    <property type="entry name" value="POSSIBLE SENSOR-TRANSDUCER PROTEIN BLAR"/>
    <property type="match status" value="1"/>
</dbReference>
<dbReference type="Gene3D" id="3.30.2010.10">
    <property type="entry name" value="Metalloproteases ('zincins'), catalytic domain"/>
    <property type="match status" value="1"/>
</dbReference>
<keyword evidence="7" id="KW-1133">Transmembrane helix</keyword>
<dbReference type="CDD" id="cd07326">
    <property type="entry name" value="M56_BlaR1_MecR1_like"/>
    <property type="match status" value="1"/>
</dbReference>
<proteinExistence type="inferred from homology"/>
<keyword evidence="2" id="KW-0479">Metal-binding</keyword>
<evidence type="ECO:0000256" key="3">
    <source>
        <dbReference type="ARBA" id="ARBA00022801"/>
    </source>
</evidence>
<keyword evidence="7" id="KW-0472">Membrane</keyword>
<keyword evidence="3 6" id="KW-0378">Hydrolase</keyword>
<keyword evidence="7" id="KW-0812">Transmembrane</keyword>
<feature type="transmembrane region" description="Helical" evidence="7">
    <location>
        <begin position="303"/>
        <end position="327"/>
    </location>
</feature>
<evidence type="ECO:0000256" key="7">
    <source>
        <dbReference type="SAM" id="Phobius"/>
    </source>
</evidence>
<sequence length="340" mass="34996">MSHGLLALVIAGLLTAGIVVAALAGPRVLRAAAPMLMRAPRLAVGLLASGVISWVLTLLAVGPVLAWVISGPDLLPAGAAQVCQQCLAAANPFGGPTFDTGIPVVLLLVVPALAVVLFFASFAGRVRRRHRATLRSASRFHSAGLRRVVAGYDVLLVTDRHPFALSLPRRHGGIVVSTGAVDLLAADELRAVLAHEQAHVRQHHHLIAALVDALTAHLRWVPLLAAAADALGHYLEIAADDHARREAGTSALASALLVLGEAGRGEDGRSEAGRGADAAYDAGGVLHALGPDRVRHLVQPVRGYAGVAATMVGISSLLALTALAGAVHVPYVMVVLSGCV</sequence>
<name>A0ABV5JPW5_9ACTN</name>
<feature type="domain" description="Peptidase M48" evidence="8">
    <location>
        <begin position="152"/>
        <end position="220"/>
    </location>
</feature>
<dbReference type="EMBL" id="JBHMDY010000004">
    <property type="protein sequence ID" value="MFB9259738.1"/>
    <property type="molecule type" value="Genomic_DNA"/>
</dbReference>
<evidence type="ECO:0000256" key="5">
    <source>
        <dbReference type="ARBA" id="ARBA00023049"/>
    </source>
</evidence>
<keyword evidence="10" id="KW-1185">Reference proteome</keyword>
<dbReference type="PANTHER" id="PTHR34978:SF3">
    <property type="entry name" value="SLR0241 PROTEIN"/>
    <property type="match status" value="1"/>
</dbReference>
<evidence type="ECO:0000259" key="8">
    <source>
        <dbReference type="Pfam" id="PF01435"/>
    </source>
</evidence>
<feature type="transmembrane region" description="Helical" evidence="7">
    <location>
        <begin position="6"/>
        <end position="25"/>
    </location>
</feature>
<evidence type="ECO:0000256" key="4">
    <source>
        <dbReference type="ARBA" id="ARBA00022833"/>
    </source>
</evidence>
<feature type="transmembrane region" description="Helical" evidence="7">
    <location>
        <begin position="46"/>
        <end position="69"/>
    </location>
</feature>
<evidence type="ECO:0000313" key="9">
    <source>
        <dbReference type="EMBL" id="MFB9259738.1"/>
    </source>
</evidence>
<keyword evidence="1 6" id="KW-0645">Protease</keyword>
<gene>
    <name evidence="9" type="ORF">ACFFVD_07975</name>
</gene>
<accession>A0ABV5JPW5</accession>
<comment type="cofactor">
    <cofactor evidence="6">
        <name>Zn(2+)</name>
        <dbReference type="ChEBI" id="CHEBI:29105"/>
    </cofactor>
    <text evidence="6">Binds 1 zinc ion per subunit.</text>
</comment>